<gene>
    <name evidence="15" type="ORF">HB844_10970</name>
</gene>
<dbReference type="InterPro" id="IPR011608">
    <property type="entry name" value="PRD"/>
</dbReference>
<protein>
    <recommendedName>
        <fullName evidence="10">Ascorbate-specific PTS system EIIA component</fullName>
    </recommendedName>
    <alternativeName>
        <fullName evidence="11">Ascorbate-specific phosphotransferase enzyme IIA component</fullName>
    </alternativeName>
</protein>
<evidence type="ECO:0000259" key="14">
    <source>
        <dbReference type="PROSITE" id="PS51372"/>
    </source>
</evidence>
<evidence type="ECO:0000256" key="8">
    <source>
        <dbReference type="ARBA" id="ARBA00023159"/>
    </source>
</evidence>
<evidence type="ECO:0000256" key="10">
    <source>
        <dbReference type="ARBA" id="ARBA00041175"/>
    </source>
</evidence>
<evidence type="ECO:0000256" key="7">
    <source>
        <dbReference type="ARBA" id="ARBA00022777"/>
    </source>
</evidence>
<comment type="subcellular location">
    <subcellularLocation>
        <location evidence="1">Cytoplasm</location>
    </subcellularLocation>
</comment>
<keyword evidence="8" id="KW-0010">Activator</keyword>
<dbReference type="EMBL" id="JAARPY010000011">
    <property type="protein sequence ID" value="MBC1399393.1"/>
    <property type="molecule type" value="Genomic_DNA"/>
</dbReference>
<feature type="domain" description="PRD" evidence="14">
    <location>
        <begin position="181"/>
        <end position="282"/>
    </location>
</feature>
<dbReference type="PANTHER" id="PTHR36203:SF1">
    <property type="entry name" value="ASCORBATE-SPECIFIC PTS SYSTEM EIIA COMPONENT"/>
    <property type="match status" value="1"/>
</dbReference>
<dbReference type="InterPro" id="IPR036634">
    <property type="entry name" value="PRD_sf"/>
</dbReference>
<evidence type="ECO:0000256" key="11">
    <source>
        <dbReference type="ARBA" id="ARBA00042072"/>
    </source>
</evidence>
<evidence type="ECO:0000256" key="1">
    <source>
        <dbReference type="ARBA" id="ARBA00004496"/>
    </source>
</evidence>
<accession>A0A841YGP2</accession>
<dbReference type="PROSITE" id="PS51372">
    <property type="entry name" value="PRD_2"/>
    <property type="match status" value="2"/>
</dbReference>
<dbReference type="InterPro" id="IPR036388">
    <property type="entry name" value="WH-like_DNA-bd_sf"/>
</dbReference>
<keyword evidence="3" id="KW-0963">Cytoplasm</keyword>
<keyword evidence="7" id="KW-0418">Kinase</keyword>
<feature type="domain" description="PTS EIIB type-2" evidence="13">
    <location>
        <begin position="399"/>
        <end position="486"/>
    </location>
</feature>
<dbReference type="GO" id="GO:0005737">
    <property type="term" value="C:cytoplasm"/>
    <property type="evidence" value="ECO:0007669"/>
    <property type="project" value="UniProtKB-SubCell"/>
</dbReference>
<evidence type="ECO:0000256" key="6">
    <source>
        <dbReference type="ARBA" id="ARBA00022683"/>
    </source>
</evidence>
<dbReference type="PANTHER" id="PTHR36203">
    <property type="entry name" value="ASCORBATE-SPECIFIC PTS SYSTEM EIIA COMPONENT"/>
    <property type="match status" value="1"/>
</dbReference>
<evidence type="ECO:0000256" key="3">
    <source>
        <dbReference type="ARBA" id="ARBA00022490"/>
    </source>
</evidence>
<evidence type="ECO:0000256" key="2">
    <source>
        <dbReference type="ARBA" id="ARBA00022448"/>
    </source>
</evidence>
<dbReference type="GO" id="GO:0009401">
    <property type="term" value="P:phosphoenolpyruvate-dependent sugar phosphotransferase system"/>
    <property type="evidence" value="ECO:0007669"/>
    <property type="project" value="UniProtKB-KW"/>
</dbReference>
<keyword evidence="2" id="KW-0813">Transport</keyword>
<feature type="domain" description="PRD" evidence="14">
    <location>
        <begin position="286"/>
        <end position="393"/>
    </location>
</feature>
<keyword evidence="5" id="KW-0808">Transferase</keyword>
<name>A0A841YGP2_9LIST</name>
<evidence type="ECO:0000256" key="4">
    <source>
        <dbReference type="ARBA" id="ARBA00022553"/>
    </source>
</evidence>
<proteinExistence type="predicted"/>
<dbReference type="GO" id="GO:0006355">
    <property type="term" value="P:regulation of DNA-templated transcription"/>
    <property type="evidence" value="ECO:0007669"/>
    <property type="project" value="InterPro"/>
</dbReference>
<evidence type="ECO:0000313" key="16">
    <source>
        <dbReference type="Proteomes" id="UP000571128"/>
    </source>
</evidence>
<dbReference type="Pfam" id="PF00874">
    <property type="entry name" value="PRD"/>
    <property type="match status" value="1"/>
</dbReference>
<dbReference type="SUPFAM" id="SSF63520">
    <property type="entry name" value="PTS-regulatory domain, PRD"/>
    <property type="match status" value="2"/>
</dbReference>
<dbReference type="InterPro" id="IPR007737">
    <property type="entry name" value="Mga_HTH"/>
</dbReference>
<dbReference type="Pfam" id="PF05043">
    <property type="entry name" value="Mga"/>
    <property type="match status" value="1"/>
</dbReference>
<evidence type="ECO:0000256" key="9">
    <source>
        <dbReference type="ARBA" id="ARBA00037387"/>
    </source>
</evidence>
<dbReference type="InterPro" id="IPR051351">
    <property type="entry name" value="Ascorbate-PTS_EIIA_comp"/>
</dbReference>
<reference evidence="15 16" key="1">
    <citation type="submission" date="2020-03" db="EMBL/GenBank/DDBJ databases">
        <title>Soil Listeria distribution.</title>
        <authorList>
            <person name="Liao J."/>
            <person name="Wiedmann M."/>
        </authorList>
    </citation>
    <scope>NUCLEOTIDE SEQUENCE [LARGE SCALE GENOMIC DNA]</scope>
    <source>
        <strain evidence="15 16">FSL L7-1645</strain>
    </source>
</reference>
<dbReference type="Pfam" id="PF00359">
    <property type="entry name" value="PTS_EIIA_2"/>
    <property type="match status" value="1"/>
</dbReference>
<dbReference type="Proteomes" id="UP000571128">
    <property type="component" value="Unassembled WGS sequence"/>
</dbReference>
<sequence length="684" mass="79473">MYLDKRSESLFWEVIQDPNITNRQLEAKYDLSRYQISYSFQKINDWLIGENLPPVTRSKNGKFILDSEIARAFLDQKKYTTEYIPTEKERVNLILLMLLTNDDILSLAHFTTKIKVSKNTILRDLKQAQKNLPKEVDLVYSRQNGYVLVGQEWHIRKLIIQVVTDVKSMFRGAHYFFSYSSIAFQKVNDIKTVLEEIESLMHIKFTYDQIELLPFFLATTFKRIQANYLIEESFQIAEDSLSDTREYHMTQILLDKIGKVPEKERLFITLQLLTTHIFSGDVLTEKLTSDLKAVTLICLNRFEKKALVTLKNKAQLIEKIMLHLKPAYYRIKYQLNLAEKWPNRFNQEFEALNFIVSDAFSPLADFIGETLPESEVFFLSLFLGSDMLPQNHETTFKPQKAIVLCPSGITMSKIMENRIRKLFPELYFHPAISVREFDFFKLPVDIVFSSIPLKGIKNVFVVEPFMSDLAQSILRQNVLKKIFGLETELNVIEKMMHHIEKHTDIHDYAALKTGLVDILTATPEKNQENSKKKYYLADLLPEENILYCDSLRDYKEAIRLASQPLLLSGTITANYVRAMILNHDFENPYTKLGKYLAIPHAEPRAGVSRLSMSLLFVKNGVFISKHEKVYFILTIAPIDKEQHILALYQIVHLAENEELMRSLIQNFSTSALLEAIQQTKEELE</sequence>
<comment type="caution">
    <text evidence="15">The sequence shown here is derived from an EMBL/GenBank/DDBJ whole genome shotgun (WGS) entry which is preliminary data.</text>
</comment>
<evidence type="ECO:0000256" key="5">
    <source>
        <dbReference type="ARBA" id="ARBA00022679"/>
    </source>
</evidence>
<keyword evidence="6" id="KW-0598">Phosphotransferase system</keyword>
<dbReference type="GO" id="GO:0016301">
    <property type="term" value="F:kinase activity"/>
    <property type="evidence" value="ECO:0007669"/>
    <property type="project" value="UniProtKB-KW"/>
</dbReference>
<organism evidence="15 16">
    <name type="scientific">Listeria fleischmannii</name>
    <dbReference type="NCBI Taxonomy" id="1069827"/>
    <lineage>
        <taxon>Bacteria</taxon>
        <taxon>Bacillati</taxon>
        <taxon>Bacillota</taxon>
        <taxon>Bacilli</taxon>
        <taxon>Bacillales</taxon>
        <taxon>Listeriaceae</taxon>
        <taxon>Listeria</taxon>
    </lineage>
</organism>
<dbReference type="CDD" id="cd00211">
    <property type="entry name" value="PTS_IIA_fru"/>
    <property type="match status" value="1"/>
</dbReference>
<dbReference type="RefSeq" id="WP_185338705.1">
    <property type="nucleotide sequence ID" value="NZ_JAARPY010000011.1"/>
</dbReference>
<comment type="function">
    <text evidence="9">The phosphoenolpyruvate-dependent sugar phosphotransferase system (sugar PTS), a major carbohydrate active transport system, catalyzes the phosphorylation of incoming sugar substrates concomitantly with their translocation across the cell membrane. The enzyme II UlaABC PTS system is involved in ascorbate transport.</text>
</comment>
<dbReference type="InterPro" id="IPR016152">
    <property type="entry name" value="PTrfase/Anion_transptr"/>
</dbReference>
<dbReference type="Gene3D" id="1.10.1790.10">
    <property type="entry name" value="PRD domain"/>
    <property type="match status" value="1"/>
</dbReference>
<dbReference type="PROSITE" id="PS51099">
    <property type="entry name" value="PTS_EIIB_TYPE_2"/>
    <property type="match status" value="1"/>
</dbReference>
<dbReference type="InterPro" id="IPR002178">
    <property type="entry name" value="PTS_EIIA_type-2_dom"/>
</dbReference>
<evidence type="ECO:0000259" key="13">
    <source>
        <dbReference type="PROSITE" id="PS51099"/>
    </source>
</evidence>
<dbReference type="Gene3D" id="3.40.930.10">
    <property type="entry name" value="Mannitol-specific EII, Chain A"/>
    <property type="match status" value="1"/>
</dbReference>
<dbReference type="PROSITE" id="PS51094">
    <property type="entry name" value="PTS_EIIA_TYPE_2"/>
    <property type="match status" value="1"/>
</dbReference>
<dbReference type="Gene3D" id="1.10.10.10">
    <property type="entry name" value="Winged helix-like DNA-binding domain superfamily/Winged helix DNA-binding domain"/>
    <property type="match status" value="1"/>
</dbReference>
<dbReference type="GO" id="GO:0008982">
    <property type="term" value="F:protein-N(PI)-phosphohistidine-sugar phosphotransferase activity"/>
    <property type="evidence" value="ECO:0007669"/>
    <property type="project" value="InterPro"/>
</dbReference>
<dbReference type="InterPro" id="IPR013011">
    <property type="entry name" value="PTS_EIIB_2"/>
</dbReference>
<dbReference type="CDD" id="cd05568">
    <property type="entry name" value="PTS_IIB_bgl_like"/>
    <property type="match status" value="1"/>
</dbReference>
<evidence type="ECO:0000313" key="15">
    <source>
        <dbReference type="EMBL" id="MBC1399393.1"/>
    </source>
</evidence>
<evidence type="ECO:0000259" key="12">
    <source>
        <dbReference type="PROSITE" id="PS51094"/>
    </source>
</evidence>
<keyword evidence="4" id="KW-0597">Phosphoprotein</keyword>
<dbReference type="AlphaFoldDB" id="A0A841YGP2"/>
<dbReference type="SUPFAM" id="SSF55804">
    <property type="entry name" value="Phoshotransferase/anion transport protein"/>
    <property type="match status" value="1"/>
</dbReference>
<feature type="domain" description="PTS EIIA type-2" evidence="12">
    <location>
        <begin position="538"/>
        <end position="679"/>
    </location>
</feature>